<evidence type="ECO:0000313" key="6">
    <source>
        <dbReference type="EMBL" id="KAI3437723.1"/>
    </source>
</evidence>
<dbReference type="GO" id="GO:0046872">
    <property type="term" value="F:metal ion binding"/>
    <property type="evidence" value="ECO:0007669"/>
    <property type="project" value="UniProtKB-KW"/>
</dbReference>
<feature type="binding site" evidence="3">
    <location>
        <position position="378"/>
    </location>
    <ligand>
        <name>Mn(2+)</name>
        <dbReference type="ChEBI" id="CHEBI:29035"/>
        <label>2</label>
    </ligand>
</feature>
<dbReference type="Pfam" id="PF01546">
    <property type="entry name" value="Peptidase_M20"/>
    <property type="match status" value="1"/>
</dbReference>
<dbReference type="InterPro" id="IPR036264">
    <property type="entry name" value="Bact_exopeptidase_dim_dom"/>
</dbReference>
<dbReference type="Proteomes" id="UP001055712">
    <property type="component" value="Unassembled WGS sequence"/>
</dbReference>
<feature type="domain" description="Peptidase M20 dimerisation" evidence="5">
    <location>
        <begin position="199"/>
        <end position="295"/>
    </location>
</feature>
<proteinExistence type="inferred from homology"/>
<dbReference type="InterPro" id="IPR017439">
    <property type="entry name" value="Amidohydrolase"/>
</dbReference>
<name>A0A9D4Z0W5_CHLVU</name>
<reference evidence="6" key="2">
    <citation type="submission" date="2020-11" db="EMBL/GenBank/DDBJ databases">
        <authorList>
            <person name="Cecchin M."/>
            <person name="Marcolungo L."/>
            <person name="Rossato M."/>
            <person name="Girolomoni L."/>
            <person name="Cosentino E."/>
            <person name="Cuine S."/>
            <person name="Li-Beisson Y."/>
            <person name="Delledonne M."/>
            <person name="Ballottari M."/>
        </authorList>
    </citation>
    <scope>NUCLEOTIDE SEQUENCE</scope>
    <source>
        <strain evidence="6">211/11P</strain>
        <tissue evidence="6">Whole cell</tissue>
    </source>
</reference>
<reference evidence="6" key="1">
    <citation type="journal article" date="2019" name="Plant J.">
        <title>Chlorella vulgaris genome assembly and annotation reveals the molecular basis for metabolic acclimation to high light conditions.</title>
        <authorList>
            <person name="Cecchin M."/>
            <person name="Marcolungo L."/>
            <person name="Rossato M."/>
            <person name="Girolomoni L."/>
            <person name="Cosentino E."/>
            <person name="Cuine S."/>
            <person name="Li-Beisson Y."/>
            <person name="Delledonne M."/>
            <person name="Ballottari M."/>
        </authorList>
    </citation>
    <scope>NUCLEOTIDE SEQUENCE</scope>
    <source>
        <strain evidence="6">211/11P</strain>
    </source>
</reference>
<dbReference type="PIRSF" id="PIRSF005962">
    <property type="entry name" value="Pept_M20D_amidohydro"/>
    <property type="match status" value="1"/>
</dbReference>
<feature type="binding site" evidence="3">
    <location>
        <position position="118"/>
    </location>
    <ligand>
        <name>Mn(2+)</name>
        <dbReference type="ChEBI" id="CHEBI:29035"/>
        <label>2</label>
    </ligand>
</feature>
<feature type="binding site" evidence="3">
    <location>
        <position position="116"/>
    </location>
    <ligand>
        <name>Mn(2+)</name>
        <dbReference type="ChEBI" id="CHEBI:29035"/>
        <label>2</label>
    </ligand>
</feature>
<keyword evidence="3" id="KW-0464">Manganese</keyword>
<accession>A0A9D4Z0W5</accession>
<dbReference type="EMBL" id="SIDB01000001">
    <property type="protein sequence ID" value="KAI3437723.1"/>
    <property type="molecule type" value="Genomic_DNA"/>
</dbReference>
<evidence type="ECO:0000256" key="1">
    <source>
        <dbReference type="ARBA" id="ARBA00006153"/>
    </source>
</evidence>
<evidence type="ECO:0000256" key="2">
    <source>
        <dbReference type="ARBA" id="ARBA00022801"/>
    </source>
</evidence>
<feature type="binding site" evidence="3">
    <location>
        <position position="152"/>
    </location>
    <ligand>
        <name>Mn(2+)</name>
        <dbReference type="ChEBI" id="CHEBI:29035"/>
        <label>2</label>
    </ligand>
</feature>
<dbReference type="AlphaFoldDB" id="A0A9D4Z0W5"/>
<comment type="caution">
    <text evidence="6">The sequence shown here is derived from an EMBL/GenBank/DDBJ whole genome shotgun (WGS) entry which is preliminary data.</text>
</comment>
<evidence type="ECO:0000256" key="3">
    <source>
        <dbReference type="PIRSR" id="PIRSR005962-1"/>
    </source>
</evidence>
<feature type="binding site" evidence="3">
    <location>
        <position position="176"/>
    </location>
    <ligand>
        <name>Mn(2+)</name>
        <dbReference type="ChEBI" id="CHEBI:29035"/>
        <label>2</label>
    </ligand>
</feature>
<dbReference type="Gene3D" id="3.30.70.360">
    <property type="match status" value="1"/>
</dbReference>
<comment type="cofactor">
    <cofactor evidence="3">
        <name>Mn(2+)</name>
        <dbReference type="ChEBI" id="CHEBI:29035"/>
    </cofactor>
    <text evidence="3">The Mn(2+) ion enhances activity.</text>
</comment>
<dbReference type="Gene3D" id="3.40.630.10">
    <property type="entry name" value="Zn peptidases"/>
    <property type="match status" value="1"/>
</dbReference>
<feature type="chain" id="PRO_5039291043" description="Peptidase M20 dimerisation domain-containing protein" evidence="4">
    <location>
        <begin position="19"/>
        <end position="418"/>
    </location>
</feature>
<organism evidence="6 7">
    <name type="scientific">Chlorella vulgaris</name>
    <name type="common">Green alga</name>
    <dbReference type="NCBI Taxonomy" id="3077"/>
    <lineage>
        <taxon>Eukaryota</taxon>
        <taxon>Viridiplantae</taxon>
        <taxon>Chlorophyta</taxon>
        <taxon>core chlorophytes</taxon>
        <taxon>Trebouxiophyceae</taxon>
        <taxon>Chlorellales</taxon>
        <taxon>Chlorellaceae</taxon>
        <taxon>Chlorella clade</taxon>
        <taxon>Chlorella</taxon>
    </lineage>
</organism>
<gene>
    <name evidence="6" type="ORF">D9Q98_000171</name>
</gene>
<feature type="signal peptide" evidence="4">
    <location>
        <begin position="1"/>
        <end position="18"/>
    </location>
</feature>
<evidence type="ECO:0000256" key="4">
    <source>
        <dbReference type="SAM" id="SignalP"/>
    </source>
</evidence>
<dbReference type="OrthoDB" id="6119954at2759"/>
<dbReference type="SUPFAM" id="SSF53187">
    <property type="entry name" value="Zn-dependent exopeptidases"/>
    <property type="match status" value="1"/>
</dbReference>
<dbReference type="NCBIfam" id="TIGR01891">
    <property type="entry name" value="amidohydrolases"/>
    <property type="match status" value="1"/>
</dbReference>
<dbReference type="PANTHER" id="PTHR11014">
    <property type="entry name" value="PEPTIDASE M20 FAMILY MEMBER"/>
    <property type="match status" value="1"/>
</dbReference>
<dbReference type="FunFam" id="3.30.70.360:FF:000001">
    <property type="entry name" value="N-acetyldiaminopimelate deacetylase"/>
    <property type="match status" value="1"/>
</dbReference>
<keyword evidence="4" id="KW-0732">Signal</keyword>
<evidence type="ECO:0000259" key="5">
    <source>
        <dbReference type="Pfam" id="PF07687"/>
    </source>
</evidence>
<dbReference type="GO" id="GO:0005783">
    <property type="term" value="C:endoplasmic reticulum"/>
    <property type="evidence" value="ECO:0007669"/>
    <property type="project" value="TreeGrafter"/>
</dbReference>
<sequence length="418" mass="43502">MCIAAAAVLLQLVFVCLANALVQPAIDTDLLLQLRRQLHNNPELAFQEHETSALVRETLDALNIGYRHPVAGTGVVAELGSGHPVVVLRGDMDALPLDELSGEAFSSRNPGKMHACGHDGHTSMLLAAAKALKSVEGELQGTVRLLFQPAEEGGGGAAVMIAQGALEGAAAVFGMHVNPAAPTGTIHAKAGPTFAASDRFRISIQGVGGHAGMPHKTHDAVVAAAMAVVALQPLVSREVNPVQGGVVTVSRINTGEGAANIVPERVQLSGTIRAFSAEVFEQLRERVTAVVTNTAAMYRCNASIEWSPVPYPPLVTDAKMTALALAAAAKVVGLGNAVEISEPFMYAEDFAFLAAKVPAAFIMLGILNESAGSVHGLHTPQFRLDEAALPLGAALHVRFALDFLAATANIAALSRDEL</sequence>
<keyword evidence="2" id="KW-0378">Hydrolase</keyword>
<dbReference type="Pfam" id="PF07687">
    <property type="entry name" value="M20_dimer"/>
    <property type="match status" value="1"/>
</dbReference>
<dbReference type="GO" id="GO:0010179">
    <property type="term" value="F:IAA-Ala conjugate hydrolase activity"/>
    <property type="evidence" value="ECO:0007669"/>
    <property type="project" value="TreeGrafter"/>
</dbReference>
<keyword evidence="3" id="KW-0479">Metal-binding</keyword>
<dbReference type="InterPro" id="IPR002933">
    <property type="entry name" value="Peptidase_M20"/>
</dbReference>
<comment type="similarity">
    <text evidence="1">Belongs to the peptidase M20 family.</text>
</comment>
<keyword evidence="7" id="KW-1185">Reference proteome</keyword>
<dbReference type="InterPro" id="IPR011650">
    <property type="entry name" value="Peptidase_M20_dimer"/>
</dbReference>
<evidence type="ECO:0000313" key="7">
    <source>
        <dbReference type="Proteomes" id="UP001055712"/>
    </source>
</evidence>
<dbReference type="PANTHER" id="PTHR11014:SF63">
    <property type="entry name" value="METALLOPEPTIDASE, PUTATIVE (AFU_ORTHOLOGUE AFUA_6G09600)-RELATED"/>
    <property type="match status" value="1"/>
</dbReference>
<dbReference type="GO" id="GO:0009850">
    <property type="term" value="P:auxin metabolic process"/>
    <property type="evidence" value="ECO:0007669"/>
    <property type="project" value="TreeGrafter"/>
</dbReference>
<protein>
    <recommendedName>
        <fullName evidence="5">Peptidase M20 dimerisation domain-containing protein</fullName>
    </recommendedName>
</protein>
<dbReference type="SUPFAM" id="SSF55031">
    <property type="entry name" value="Bacterial exopeptidase dimerisation domain"/>
    <property type="match status" value="1"/>
</dbReference>